<dbReference type="InterPro" id="IPR017871">
    <property type="entry name" value="ABC_transporter-like_CS"/>
</dbReference>
<dbReference type="CDD" id="cd03255">
    <property type="entry name" value="ABC_MJ0796_LolCDE_FtsE"/>
    <property type="match status" value="1"/>
</dbReference>
<protein>
    <recommendedName>
        <fullName evidence="13">Pyoverdine export ATP-binding/permease protein PvdT</fullName>
    </recommendedName>
</protein>
<dbReference type="NCBIfam" id="NF047721">
    <property type="entry name" value="ToxDrgExpTdeA"/>
    <property type="match status" value="1"/>
</dbReference>
<dbReference type="Gene3D" id="2.20.200.10">
    <property type="entry name" value="Outer membrane efflux proteins (OEP)"/>
    <property type="match status" value="1"/>
</dbReference>
<keyword evidence="11 15" id="KW-0472">Membrane</keyword>
<evidence type="ECO:0000313" key="17">
    <source>
        <dbReference type="EMBL" id="PGH22803.1"/>
    </source>
</evidence>
<evidence type="ECO:0000256" key="1">
    <source>
        <dbReference type="ARBA" id="ARBA00004429"/>
    </source>
</evidence>
<feature type="transmembrane region" description="Helical" evidence="15">
    <location>
        <begin position="278"/>
        <end position="298"/>
    </location>
</feature>
<dbReference type="GO" id="GO:0098796">
    <property type="term" value="C:membrane protein complex"/>
    <property type="evidence" value="ECO:0007669"/>
    <property type="project" value="UniProtKB-ARBA"/>
</dbReference>
<evidence type="ECO:0000256" key="10">
    <source>
        <dbReference type="ARBA" id="ARBA00022989"/>
    </source>
</evidence>
<keyword evidence="4" id="KW-1003">Cell membrane</keyword>
<evidence type="ECO:0000256" key="6">
    <source>
        <dbReference type="ARBA" id="ARBA00022692"/>
    </source>
</evidence>
<dbReference type="GO" id="GO:0005886">
    <property type="term" value="C:plasma membrane"/>
    <property type="evidence" value="ECO:0007669"/>
    <property type="project" value="UniProtKB-SubCell"/>
</dbReference>
<dbReference type="Proteomes" id="UP000222862">
    <property type="component" value="Unassembled WGS sequence"/>
</dbReference>
<dbReference type="Pfam" id="PF02687">
    <property type="entry name" value="FtsX"/>
    <property type="match status" value="1"/>
</dbReference>
<dbReference type="InterPro" id="IPR025857">
    <property type="entry name" value="MacB_PCD"/>
</dbReference>
<evidence type="ECO:0000256" key="3">
    <source>
        <dbReference type="ARBA" id="ARBA00022448"/>
    </source>
</evidence>
<accession>A0A2B7YP85</accession>
<dbReference type="InterPro" id="IPR003423">
    <property type="entry name" value="OMP_efflux"/>
</dbReference>
<keyword evidence="5" id="KW-0997">Cell inner membrane</keyword>
<dbReference type="InterPro" id="IPR003593">
    <property type="entry name" value="AAA+_ATPase"/>
</dbReference>
<keyword evidence="9" id="KW-1278">Translocase</keyword>
<dbReference type="Pfam" id="PF00005">
    <property type="entry name" value="ABC_tran"/>
    <property type="match status" value="1"/>
</dbReference>
<sequence>MKNNKNIIEIQNINKYFGEGENRVHILKNISLTIEKGDFVSIIGQSGSGKSTLMNIIGCLDKATSGKYFIAGEEISQFTPDELSELKKRKFGFIFQRYHLLSSLNAQENVALPAIYAGADHDTRMARAEKLLDKLELSNKLKNKPNQLSGGQQQRVSIARALMNGGEIILADEPTGALDSKSGIMVMKILNQLHEEGHTIILVTHDKGIASQANRIIEIKDGEIFNDTRQREIKKELQKEKSEINNFKKNKFQVTKDQFFESFNMSVAAIVAHKMRSLLTMLGIIIGIASIVCVVAIGNGSQQKVLENISSLGTNTMDIFNGEGIGSRFSNRVKSLSTTDIDILEKQSYIDSVTPNSSSSGTIVYQNRSYSGSLKGVGADYFDVRGEKVTSGRAFSKEDEEKLSSVALIDENTQKSLFRENENPIGKVILFNKKPLKIIGTVNLSNVIGLNSSELNIFAPYTMVMNKVSGEKYIGSITVKVKDNIDSQVAQKSITDLLKAKHGKKDFFIMNTDTLKKTIESTTGTMKILISSIAVISLVVGGIGVMNIMLVSVTERTKEIGIRMAIGAKEKNILEQFLLEAVLICFIGGIVGIVLSLLIGWGFNSISKSFSMIFSTFSIVMAVLFSTIVGVVFGYMPAKNAAKLDPIEALSSTVACSNANINNSYKQSKEEFQVYQEISSNYKIDKEWWKEYNNSELNNIMNIVLKNNSDLKKAAINVNKALYQANLLGANLVPSFSSSLGSSASKNVKIGGNSTVKHSANISLSYELDLWKKLANAKNAQEWEYQATTEDLEAAKLSLVNNVVDTYFNIVYLNDAISILNDKIEQYEKINTVMKNKYQYGVNSELEYLQSEQSLINLKNTLLTYQEEKTQQEQSLRDLLNLKPEENIEIKTKNLLSFKDIGVNLDIPISVIANRPDVKAYEYRLSKAFKDVKATQAKLYPSVTIQSTLSSSGNKVDNALSVPVGLASVNISLPFLNWNTLKWNIKIDEASYESAKVDFEKSIVSSLNEIDTYYKSYQKANSSYALQEKNLKSQKEITKHYKNRYDNGNVEFKSWLEALINEKDSELNLLKAKFDVIQAENKVYQAMGGKAK</sequence>
<dbReference type="PANTHER" id="PTHR30572:SF14">
    <property type="entry name" value="MACROLIDE EXPORT ATP-BINDING_PERMEASE PROTEIN MACB"/>
    <property type="match status" value="1"/>
</dbReference>
<dbReference type="SMART" id="SM00382">
    <property type="entry name" value="AAA"/>
    <property type="match status" value="1"/>
</dbReference>
<dbReference type="SUPFAM" id="SSF52540">
    <property type="entry name" value="P-loop containing nucleoside triphosphate hydrolases"/>
    <property type="match status" value="1"/>
</dbReference>
<dbReference type="FunFam" id="3.40.50.300:FF:000032">
    <property type="entry name" value="Export ABC transporter ATP-binding protein"/>
    <property type="match status" value="1"/>
</dbReference>
<evidence type="ECO:0000256" key="11">
    <source>
        <dbReference type="ARBA" id="ARBA00023136"/>
    </source>
</evidence>
<feature type="coiled-coil region" evidence="14">
    <location>
        <begin position="817"/>
        <end position="882"/>
    </location>
</feature>
<keyword evidence="7" id="KW-0547">Nucleotide-binding</keyword>
<dbReference type="InterPro" id="IPR003439">
    <property type="entry name" value="ABC_transporter-like_ATP-bd"/>
</dbReference>
<keyword evidence="3" id="KW-0813">Transport</keyword>
<comment type="similarity">
    <text evidence="2">Belongs to the outer membrane factor (OMF) (TC 1.B.17) family.</text>
</comment>
<comment type="similarity">
    <text evidence="12">Belongs to the ABC transporter superfamily. Macrolide exporter (TC 3.A.1.122) family.</text>
</comment>
<keyword evidence="8" id="KW-0067">ATP-binding</keyword>
<dbReference type="EMBL" id="NJGI01000001">
    <property type="protein sequence ID" value="PGH22803.1"/>
    <property type="molecule type" value="Genomic_DNA"/>
</dbReference>
<reference evidence="17 18" key="1">
    <citation type="submission" date="2017-06" db="EMBL/GenBank/DDBJ databases">
        <title>Genome sequencing of Fusobacterium nucleatum subsp. polymorphum KCOM 1232 (=ChDC F37).</title>
        <authorList>
            <person name="Kook J.-K."/>
            <person name="Park S.-N."/>
            <person name="Lim Y.K."/>
            <person name="Roh H."/>
        </authorList>
    </citation>
    <scope>NUCLEOTIDE SEQUENCE [LARGE SCALE GENOMIC DNA]</scope>
    <source>
        <strain evidence="18">KCOM 1232 ( ChDC F37)</strain>
    </source>
</reference>
<evidence type="ECO:0000256" key="4">
    <source>
        <dbReference type="ARBA" id="ARBA00022475"/>
    </source>
</evidence>
<evidence type="ECO:0000256" key="7">
    <source>
        <dbReference type="ARBA" id="ARBA00022741"/>
    </source>
</evidence>
<dbReference type="PROSITE" id="PS00211">
    <property type="entry name" value="ABC_TRANSPORTER_1"/>
    <property type="match status" value="1"/>
</dbReference>
<evidence type="ECO:0000256" key="9">
    <source>
        <dbReference type="ARBA" id="ARBA00022967"/>
    </source>
</evidence>
<dbReference type="PROSITE" id="PS50893">
    <property type="entry name" value="ABC_TRANSPORTER_2"/>
    <property type="match status" value="1"/>
</dbReference>
<comment type="subcellular location">
    <subcellularLocation>
        <location evidence="1">Cell inner membrane</location>
        <topology evidence="1">Multi-pass membrane protein</topology>
    </subcellularLocation>
</comment>
<dbReference type="SUPFAM" id="SSF56954">
    <property type="entry name" value="Outer membrane efflux proteins (OEP)"/>
    <property type="match status" value="1"/>
</dbReference>
<comment type="caution">
    <text evidence="17">The sequence shown here is derived from an EMBL/GenBank/DDBJ whole genome shotgun (WGS) entry which is preliminary data.</text>
</comment>
<feature type="domain" description="ABC transporter" evidence="16">
    <location>
        <begin position="8"/>
        <end position="246"/>
    </location>
</feature>
<dbReference type="PANTHER" id="PTHR30572">
    <property type="entry name" value="MEMBRANE COMPONENT OF TRANSPORTER-RELATED"/>
    <property type="match status" value="1"/>
</dbReference>
<proteinExistence type="inferred from homology"/>
<dbReference type="Pfam" id="PF02321">
    <property type="entry name" value="OEP"/>
    <property type="match status" value="2"/>
</dbReference>
<gene>
    <name evidence="17" type="ORF">RN96_06880</name>
</gene>
<dbReference type="Gene3D" id="3.40.50.300">
    <property type="entry name" value="P-loop containing nucleotide triphosphate hydrolases"/>
    <property type="match status" value="1"/>
</dbReference>
<evidence type="ECO:0000256" key="15">
    <source>
        <dbReference type="SAM" id="Phobius"/>
    </source>
</evidence>
<dbReference type="GO" id="GO:0005524">
    <property type="term" value="F:ATP binding"/>
    <property type="evidence" value="ECO:0007669"/>
    <property type="project" value="UniProtKB-KW"/>
</dbReference>
<evidence type="ECO:0000256" key="14">
    <source>
        <dbReference type="SAM" id="Coils"/>
    </source>
</evidence>
<evidence type="ECO:0000259" key="16">
    <source>
        <dbReference type="PROSITE" id="PS50893"/>
    </source>
</evidence>
<evidence type="ECO:0000256" key="13">
    <source>
        <dbReference type="ARBA" id="ARBA00041199"/>
    </source>
</evidence>
<evidence type="ECO:0000256" key="12">
    <source>
        <dbReference type="ARBA" id="ARBA00038388"/>
    </source>
</evidence>
<dbReference type="GO" id="GO:0015562">
    <property type="term" value="F:efflux transmembrane transporter activity"/>
    <property type="evidence" value="ECO:0007669"/>
    <property type="project" value="InterPro"/>
</dbReference>
<dbReference type="RefSeq" id="WP_098702826.1">
    <property type="nucleotide sequence ID" value="NZ_NJGI01000001.1"/>
</dbReference>
<feature type="transmembrane region" description="Helical" evidence="15">
    <location>
        <begin position="528"/>
        <end position="553"/>
    </location>
</feature>
<keyword evidence="10 15" id="KW-1133">Transmembrane helix</keyword>
<keyword evidence="14" id="KW-0175">Coiled coil</keyword>
<dbReference type="Pfam" id="PF12704">
    <property type="entry name" value="MacB_PCD"/>
    <property type="match status" value="1"/>
</dbReference>
<evidence type="ECO:0000256" key="5">
    <source>
        <dbReference type="ARBA" id="ARBA00022519"/>
    </source>
</evidence>
<dbReference type="Gene3D" id="1.20.1600.10">
    <property type="entry name" value="Outer membrane efflux proteins (OEP)"/>
    <property type="match status" value="1"/>
</dbReference>
<dbReference type="InterPro" id="IPR017911">
    <property type="entry name" value="MacB-like_ATP-bd"/>
</dbReference>
<feature type="transmembrane region" description="Helical" evidence="15">
    <location>
        <begin position="577"/>
        <end position="603"/>
    </location>
</feature>
<keyword evidence="6 15" id="KW-0812">Transmembrane</keyword>
<evidence type="ECO:0000256" key="8">
    <source>
        <dbReference type="ARBA" id="ARBA00022840"/>
    </source>
</evidence>
<dbReference type="InterPro" id="IPR027417">
    <property type="entry name" value="P-loop_NTPase"/>
</dbReference>
<name>A0A2B7YP85_FUSNP</name>
<feature type="transmembrane region" description="Helical" evidence="15">
    <location>
        <begin position="609"/>
        <end position="635"/>
    </location>
</feature>
<evidence type="ECO:0000256" key="2">
    <source>
        <dbReference type="ARBA" id="ARBA00007613"/>
    </source>
</evidence>
<organism evidence="17 18">
    <name type="scientific">Fusobacterium nucleatum subsp. polymorphum</name>
    <name type="common">Fusobacterium polymorphum</name>
    <dbReference type="NCBI Taxonomy" id="76857"/>
    <lineage>
        <taxon>Bacteria</taxon>
        <taxon>Fusobacteriati</taxon>
        <taxon>Fusobacteriota</taxon>
        <taxon>Fusobacteriia</taxon>
        <taxon>Fusobacteriales</taxon>
        <taxon>Fusobacteriaceae</taxon>
        <taxon>Fusobacterium</taxon>
    </lineage>
</organism>
<dbReference type="InterPro" id="IPR003838">
    <property type="entry name" value="ABC3_permease_C"/>
</dbReference>
<dbReference type="AlphaFoldDB" id="A0A2B7YP85"/>
<evidence type="ECO:0000313" key="18">
    <source>
        <dbReference type="Proteomes" id="UP000222862"/>
    </source>
</evidence>
<dbReference type="GO" id="GO:0016887">
    <property type="term" value="F:ATP hydrolysis activity"/>
    <property type="evidence" value="ECO:0007669"/>
    <property type="project" value="InterPro"/>
</dbReference>
<dbReference type="InterPro" id="IPR050250">
    <property type="entry name" value="Macrolide_Exporter_MacB"/>
</dbReference>